<feature type="compositionally biased region" description="Basic and acidic residues" evidence="9">
    <location>
        <begin position="21"/>
        <end position="32"/>
    </location>
</feature>
<feature type="transmembrane region" description="Helical" evidence="10">
    <location>
        <begin position="268"/>
        <end position="288"/>
    </location>
</feature>
<name>A0A139HLL0_9PEZI</name>
<evidence type="ECO:0000256" key="1">
    <source>
        <dbReference type="ARBA" id="ARBA00004141"/>
    </source>
</evidence>
<dbReference type="EMBL" id="LFZN01000032">
    <property type="protein sequence ID" value="KXT03257.1"/>
    <property type="molecule type" value="Genomic_DNA"/>
</dbReference>
<feature type="transmembrane region" description="Helical" evidence="10">
    <location>
        <begin position="333"/>
        <end position="363"/>
    </location>
</feature>
<dbReference type="GO" id="GO:0016020">
    <property type="term" value="C:membrane"/>
    <property type="evidence" value="ECO:0007669"/>
    <property type="project" value="UniProtKB-SubCell"/>
</dbReference>
<dbReference type="InterPro" id="IPR004648">
    <property type="entry name" value="Oligpept_transpt"/>
</dbReference>
<proteinExistence type="inferred from homology"/>
<evidence type="ECO:0000256" key="9">
    <source>
        <dbReference type="SAM" id="MobiDB-lite"/>
    </source>
</evidence>
<keyword evidence="12" id="KW-1185">Reference proteome</keyword>
<dbReference type="Pfam" id="PF03169">
    <property type="entry name" value="OPT"/>
    <property type="match status" value="1"/>
</dbReference>
<evidence type="ECO:0000256" key="5">
    <source>
        <dbReference type="ARBA" id="ARBA00022856"/>
    </source>
</evidence>
<reference evidence="11 12" key="1">
    <citation type="submission" date="2015-07" db="EMBL/GenBank/DDBJ databases">
        <title>Comparative genomics of the Sigatoka disease complex on banana suggests a link between parallel evolutionary changes in Pseudocercospora fijiensis and Pseudocercospora eumusae and increased virulence on the banana host.</title>
        <authorList>
            <person name="Chang T.-C."/>
            <person name="Salvucci A."/>
            <person name="Crous P.W."/>
            <person name="Stergiopoulos I."/>
        </authorList>
    </citation>
    <scope>NUCLEOTIDE SEQUENCE [LARGE SCALE GENOMIC DNA]</scope>
    <source>
        <strain evidence="11 12">CBS 114824</strain>
    </source>
</reference>
<dbReference type="NCBIfam" id="TIGR00727">
    <property type="entry name" value="ISP4_OPT"/>
    <property type="match status" value="1"/>
</dbReference>
<feature type="transmembrane region" description="Helical" evidence="10">
    <location>
        <begin position="156"/>
        <end position="178"/>
    </location>
</feature>
<sequence>MSKKGDDVPATVEFVASHEQVSSEKHDHRDASSRAPAGKGDGFSAPAFERKLETTVDETLKLEERLHNMTLERTIKIITELLYMHETDPNFNGETLNQMKDFIANPPTTDIPEKNEELRLMKLEALLAVENSPYAEVRANVDPTDDPNMPCSTLRAWFIGIVFSACGTFIDTLFAFRYPSIGISANVAQLVAYPLGCFFARVLPRWSFTIFGQKFELNPGPFSRKEHMLITIMANVSFGAPYTFYIIPAQAMSQWFNMPFARSQGYQVCISIAVNFFGLGMAGMLRRLLVFPSIAIWPASLPYVALIKAFHTETDEPVLGPFKRFYTWTRQKIFLWATLGMVFYFMLPGYLFTALSIFSWITWISPNNITLDAVCGVAGGVGLNPWPTFDWNMSGLAGLYLPTFAIANQIAGIVVAAFMILAIWFRNAWQTGFLPINSNGTFDNTGKNYNVSKVLDSGNRFNENRYEQYSQPWFSAGFIVYNIWCFASYSAVFSYVYLFHRKTIARSFRGIWRQAFHKEPDTEIEEDIHWRLMQSYKEVPDWQYLVLLLFPIAFGIAALKGWPTGVGVAPLFYGLIMPAIFIIPIGIIQAVTGIPLAINILADIVGGALNAGSANGLIYFKCWAYLSSYQALSFCQDLKMAHYLKVPQRVAFWCQIVATFIFSIVSALEYNFILGIRDVCTPKAPFRMTCPYQKGFYTATVFWGVISPKKLFGPGQRYNMMLLGFPLGFLLVFFYWLARKMYPRSTFLRLVNPVVFCTGPVSFGAPFNLAFHLPDFYVNLVSFVYVRKRYLAFWSKWNYVINAAFSCGIAIAALVIFFALELPKGGTLEVNWWGNSVVSQGCDGSGGCPRLEIPANGTFGPSSWSS</sequence>
<accession>A0A139HLL0</accession>
<feature type="transmembrane region" description="Helical" evidence="10">
    <location>
        <begin position="190"/>
        <end position="208"/>
    </location>
</feature>
<keyword evidence="5" id="KW-0571">Peptide transport</keyword>
<feature type="region of interest" description="Disordered" evidence="9">
    <location>
        <begin position="1"/>
        <end position="45"/>
    </location>
</feature>
<evidence type="ECO:0000313" key="12">
    <source>
        <dbReference type="Proteomes" id="UP000070133"/>
    </source>
</evidence>
<protein>
    <recommendedName>
        <fullName evidence="13">OPT family small oligopeptide transporter</fullName>
    </recommendedName>
</protein>
<evidence type="ECO:0000256" key="3">
    <source>
        <dbReference type="ARBA" id="ARBA00022448"/>
    </source>
</evidence>
<feature type="transmembrane region" description="Helical" evidence="10">
    <location>
        <begin position="571"/>
        <end position="591"/>
    </location>
</feature>
<feature type="transmembrane region" description="Helical" evidence="10">
    <location>
        <begin position="473"/>
        <end position="499"/>
    </location>
</feature>
<evidence type="ECO:0000256" key="4">
    <source>
        <dbReference type="ARBA" id="ARBA00022692"/>
    </source>
</evidence>
<dbReference type="NCBIfam" id="TIGR00728">
    <property type="entry name" value="OPT_sfam"/>
    <property type="match status" value="1"/>
</dbReference>
<evidence type="ECO:0000256" key="8">
    <source>
        <dbReference type="ARBA" id="ARBA00023136"/>
    </source>
</evidence>
<evidence type="ECO:0008006" key="13">
    <source>
        <dbReference type="Google" id="ProtNLM"/>
    </source>
</evidence>
<feature type="transmembrane region" description="Helical" evidence="10">
    <location>
        <begin position="799"/>
        <end position="820"/>
    </location>
</feature>
<evidence type="ECO:0000256" key="2">
    <source>
        <dbReference type="ARBA" id="ARBA00008807"/>
    </source>
</evidence>
<evidence type="ECO:0000313" key="11">
    <source>
        <dbReference type="EMBL" id="KXT03257.1"/>
    </source>
</evidence>
<evidence type="ECO:0000256" key="10">
    <source>
        <dbReference type="SAM" id="Phobius"/>
    </source>
</evidence>
<dbReference type="GO" id="GO:0015031">
    <property type="term" value="P:protein transport"/>
    <property type="evidence" value="ECO:0007669"/>
    <property type="project" value="UniProtKB-KW"/>
</dbReference>
<comment type="subcellular location">
    <subcellularLocation>
        <location evidence="1">Membrane</location>
        <topology evidence="1">Multi-pass membrane protein</topology>
    </subcellularLocation>
</comment>
<keyword evidence="4 10" id="KW-0812">Transmembrane</keyword>
<dbReference type="PANTHER" id="PTHR22601">
    <property type="entry name" value="ISP4 LIKE PROTEIN"/>
    <property type="match status" value="1"/>
</dbReference>
<feature type="transmembrane region" description="Helical" evidence="10">
    <location>
        <begin position="650"/>
        <end position="668"/>
    </location>
</feature>
<dbReference type="Proteomes" id="UP000070133">
    <property type="component" value="Unassembled WGS sequence"/>
</dbReference>
<feature type="transmembrane region" description="Helical" evidence="10">
    <location>
        <begin position="399"/>
        <end position="425"/>
    </location>
</feature>
<feature type="transmembrane region" description="Helical" evidence="10">
    <location>
        <begin position="542"/>
        <end position="559"/>
    </location>
</feature>
<dbReference type="InterPro" id="IPR004813">
    <property type="entry name" value="OPT"/>
</dbReference>
<keyword evidence="8 10" id="KW-0472">Membrane</keyword>
<comment type="similarity">
    <text evidence="2">Belongs to the oligopeptide OPT transporter family.</text>
</comment>
<dbReference type="AlphaFoldDB" id="A0A139HLL0"/>
<organism evidence="11 12">
    <name type="scientific">Pseudocercospora eumusae</name>
    <dbReference type="NCBI Taxonomy" id="321146"/>
    <lineage>
        <taxon>Eukaryota</taxon>
        <taxon>Fungi</taxon>
        <taxon>Dikarya</taxon>
        <taxon>Ascomycota</taxon>
        <taxon>Pezizomycotina</taxon>
        <taxon>Dothideomycetes</taxon>
        <taxon>Dothideomycetidae</taxon>
        <taxon>Mycosphaerellales</taxon>
        <taxon>Mycosphaerellaceae</taxon>
        <taxon>Pseudocercospora</taxon>
    </lineage>
</organism>
<evidence type="ECO:0000256" key="6">
    <source>
        <dbReference type="ARBA" id="ARBA00022927"/>
    </source>
</evidence>
<keyword evidence="3" id="KW-0813">Transport</keyword>
<feature type="transmembrane region" description="Helical" evidence="10">
    <location>
        <begin position="369"/>
        <end position="387"/>
    </location>
</feature>
<evidence type="ECO:0000256" key="7">
    <source>
        <dbReference type="ARBA" id="ARBA00022989"/>
    </source>
</evidence>
<keyword evidence="6" id="KW-0653">Protein transport</keyword>
<gene>
    <name evidence="11" type="ORF">AC578_4780</name>
</gene>
<dbReference type="OrthoDB" id="9986677at2759"/>
<keyword evidence="7 10" id="KW-1133">Transmembrane helix</keyword>
<dbReference type="GO" id="GO:0035673">
    <property type="term" value="F:oligopeptide transmembrane transporter activity"/>
    <property type="evidence" value="ECO:0007669"/>
    <property type="project" value="InterPro"/>
</dbReference>
<feature type="transmembrane region" description="Helical" evidence="10">
    <location>
        <begin position="718"/>
        <end position="738"/>
    </location>
</feature>
<comment type="caution">
    <text evidence="11">The sequence shown here is derived from an EMBL/GenBank/DDBJ whole genome shotgun (WGS) entry which is preliminary data.</text>
</comment>
<feature type="transmembrane region" description="Helical" evidence="10">
    <location>
        <begin position="228"/>
        <end position="247"/>
    </location>
</feature>